<dbReference type="InterPro" id="IPR028747">
    <property type="entry name" value="CatSper2"/>
</dbReference>
<proteinExistence type="predicted"/>
<dbReference type="PANTHER" id="PTHR46923">
    <property type="entry name" value="CATION CHANNEL SPERM-ASSOCIATED PROTEIN 2"/>
    <property type="match status" value="1"/>
</dbReference>
<reference evidence="1 2" key="1">
    <citation type="submission" date="2024-08" db="EMBL/GenBank/DDBJ databases">
        <authorList>
            <person name="Cucini C."/>
            <person name="Frati F."/>
        </authorList>
    </citation>
    <scope>NUCLEOTIDE SEQUENCE [LARGE SCALE GENOMIC DNA]</scope>
</reference>
<keyword evidence="2" id="KW-1185">Reference proteome</keyword>
<protein>
    <submittedName>
        <fullName evidence="1">Uncharacterized protein</fullName>
    </submittedName>
</protein>
<dbReference type="Proteomes" id="UP001642540">
    <property type="component" value="Unassembled WGS sequence"/>
</dbReference>
<gene>
    <name evidence="1" type="ORF">ODALV1_LOCUS7181</name>
</gene>
<evidence type="ECO:0000313" key="1">
    <source>
        <dbReference type="EMBL" id="CAL8088850.1"/>
    </source>
</evidence>
<name>A0ABP1Q4B9_9HEXA</name>
<sequence length="139" mass="16425">MVNNFQNIRESLIEESSEIQQHRRLAMELTFNDNQDEDSENKDDVHLAWEKETFQNLHILTALEDNLTPTVWPRDTLFQYYILLEAMANSIDERNYILRQLGNPCNYSKLRVSVNVLHETKIQDMKKVGIMRVSKKLVT</sequence>
<accession>A0ABP1Q4B9</accession>
<dbReference type="PANTHER" id="PTHR46923:SF1">
    <property type="entry name" value="CATION CHANNEL SPERM-ASSOCIATED PROTEIN 2"/>
    <property type="match status" value="1"/>
</dbReference>
<comment type="caution">
    <text evidence="1">The sequence shown here is derived from an EMBL/GenBank/DDBJ whole genome shotgun (WGS) entry which is preliminary data.</text>
</comment>
<dbReference type="EMBL" id="CAXLJM020000023">
    <property type="protein sequence ID" value="CAL8088850.1"/>
    <property type="molecule type" value="Genomic_DNA"/>
</dbReference>
<evidence type="ECO:0000313" key="2">
    <source>
        <dbReference type="Proteomes" id="UP001642540"/>
    </source>
</evidence>
<organism evidence="1 2">
    <name type="scientific">Orchesella dallaii</name>
    <dbReference type="NCBI Taxonomy" id="48710"/>
    <lineage>
        <taxon>Eukaryota</taxon>
        <taxon>Metazoa</taxon>
        <taxon>Ecdysozoa</taxon>
        <taxon>Arthropoda</taxon>
        <taxon>Hexapoda</taxon>
        <taxon>Collembola</taxon>
        <taxon>Entomobryomorpha</taxon>
        <taxon>Entomobryoidea</taxon>
        <taxon>Orchesellidae</taxon>
        <taxon>Orchesellinae</taxon>
        <taxon>Orchesella</taxon>
    </lineage>
</organism>